<organism evidence="1 2">
    <name type="scientific">Halobacillus shinanisalinarum</name>
    <dbReference type="NCBI Taxonomy" id="2932258"/>
    <lineage>
        <taxon>Bacteria</taxon>
        <taxon>Bacillati</taxon>
        <taxon>Bacillota</taxon>
        <taxon>Bacilli</taxon>
        <taxon>Bacillales</taxon>
        <taxon>Bacillaceae</taxon>
        <taxon>Halobacillus</taxon>
    </lineage>
</organism>
<dbReference type="EMBL" id="CP095074">
    <property type="protein sequence ID" value="UOQ95121.1"/>
    <property type="molecule type" value="Genomic_DNA"/>
</dbReference>
<protein>
    <submittedName>
        <fullName evidence="1">YqzL family protein</fullName>
    </submittedName>
</protein>
<name>A0ABY4H4I0_9BACI</name>
<sequence>MHKISWDLFSLKGNIETYLIIKEMEMLVGQQIRQLN</sequence>
<dbReference type="Proteomes" id="UP000831880">
    <property type="component" value="Chromosome"/>
</dbReference>
<accession>A0ABY4H4I0</accession>
<reference evidence="1 2" key="1">
    <citation type="submission" date="2022-04" db="EMBL/GenBank/DDBJ databases">
        <title>Halobacillus sp. isolated from saltern.</title>
        <authorList>
            <person name="Won M."/>
            <person name="Lee C.-M."/>
            <person name="Woen H.-Y."/>
            <person name="Kwon S.-W."/>
        </authorList>
    </citation>
    <scope>NUCLEOTIDE SEQUENCE [LARGE SCALE GENOMIC DNA]</scope>
    <source>
        <strain evidence="1 2">SSTM10-2</strain>
    </source>
</reference>
<keyword evidence="2" id="KW-1185">Reference proteome</keyword>
<gene>
    <name evidence="1" type="ORF">MUO14_09415</name>
</gene>
<proteinExistence type="predicted"/>
<dbReference type="Pfam" id="PF14006">
    <property type="entry name" value="YqzL"/>
    <property type="match status" value="1"/>
</dbReference>
<evidence type="ECO:0000313" key="2">
    <source>
        <dbReference type="Proteomes" id="UP000831880"/>
    </source>
</evidence>
<dbReference type="InterPro" id="IPR025617">
    <property type="entry name" value="YqzL"/>
</dbReference>
<dbReference type="RefSeq" id="WP_244754974.1">
    <property type="nucleotide sequence ID" value="NZ_CP095074.1"/>
</dbReference>
<evidence type="ECO:0000313" key="1">
    <source>
        <dbReference type="EMBL" id="UOQ95121.1"/>
    </source>
</evidence>